<dbReference type="EMBL" id="CP033930">
    <property type="protein sequence ID" value="AZB17695.1"/>
    <property type="molecule type" value="Genomic_DNA"/>
</dbReference>
<accession>A0AAD1DUD3</accession>
<evidence type="ECO:0000256" key="3">
    <source>
        <dbReference type="ARBA" id="ARBA00022692"/>
    </source>
</evidence>
<feature type="transmembrane region" description="Helical" evidence="6">
    <location>
        <begin position="206"/>
        <end position="226"/>
    </location>
</feature>
<gene>
    <name evidence="8" type="ORF">EG352_07895</name>
</gene>
<evidence type="ECO:0000256" key="4">
    <source>
        <dbReference type="ARBA" id="ARBA00022989"/>
    </source>
</evidence>
<dbReference type="PANTHER" id="PTHR42920:SF5">
    <property type="entry name" value="EAMA DOMAIN-CONTAINING PROTEIN"/>
    <property type="match status" value="1"/>
</dbReference>
<feature type="transmembrane region" description="Helical" evidence="6">
    <location>
        <begin position="119"/>
        <end position="137"/>
    </location>
</feature>
<feature type="transmembrane region" description="Helical" evidence="6">
    <location>
        <begin position="263"/>
        <end position="284"/>
    </location>
</feature>
<feature type="transmembrane region" description="Helical" evidence="6">
    <location>
        <begin position="238"/>
        <end position="257"/>
    </location>
</feature>
<evidence type="ECO:0000256" key="6">
    <source>
        <dbReference type="SAM" id="Phobius"/>
    </source>
</evidence>
<evidence type="ECO:0000259" key="7">
    <source>
        <dbReference type="Pfam" id="PF00892"/>
    </source>
</evidence>
<evidence type="ECO:0000313" key="9">
    <source>
        <dbReference type="Proteomes" id="UP000269015"/>
    </source>
</evidence>
<organism evidence="8 9">
    <name type="scientific">Chryseobacterium indologenes</name>
    <name type="common">Flavobacterium indologenes</name>
    <dbReference type="NCBI Taxonomy" id="253"/>
    <lineage>
        <taxon>Bacteria</taxon>
        <taxon>Pseudomonadati</taxon>
        <taxon>Bacteroidota</taxon>
        <taxon>Flavobacteriia</taxon>
        <taxon>Flavobacteriales</taxon>
        <taxon>Weeksellaceae</taxon>
        <taxon>Chryseobacterium group</taxon>
        <taxon>Chryseobacterium</taxon>
    </lineage>
</organism>
<feature type="transmembrane region" description="Helical" evidence="6">
    <location>
        <begin position="37"/>
        <end position="59"/>
    </location>
</feature>
<dbReference type="RefSeq" id="WP_061084187.1">
    <property type="nucleotide sequence ID" value="NZ_CP033930.1"/>
</dbReference>
<evidence type="ECO:0000256" key="2">
    <source>
        <dbReference type="ARBA" id="ARBA00022475"/>
    </source>
</evidence>
<dbReference type="InterPro" id="IPR000620">
    <property type="entry name" value="EamA_dom"/>
</dbReference>
<feature type="transmembrane region" description="Helical" evidence="6">
    <location>
        <begin position="71"/>
        <end position="89"/>
    </location>
</feature>
<keyword evidence="2" id="KW-1003">Cell membrane</keyword>
<sequence length="297" mass="33498">MQKKNIYYILLIIGTAFWGISFPVTKNAITSSKPALFLSYRFLMATVALAISFSKYLKLINLNTLKASSKLAIPLMLGVVFQTLGLKYIEASQCTFIAGLGVVVIPVMKWIFYKIRIPSKIWTTSLIALTGLCIIALTNDLKINKGSMYTMLGTLGFSLYLIQVERENKNIDIAGTIIPMFAICSLLSFCYTGTEVIKNWFPTDRNFWFSVIFCALFSTTYMYTVSMLAQKYINAEKVAIIYLFEPIFGTIASYFILDELITIRLLLGGAFIMLATFYSEITLIKNSVRAKDFSEFN</sequence>
<feature type="domain" description="EamA" evidence="7">
    <location>
        <begin position="145"/>
        <end position="277"/>
    </location>
</feature>
<keyword evidence="4 6" id="KW-1133">Transmembrane helix</keyword>
<dbReference type="InterPro" id="IPR051258">
    <property type="entry name" value="Diverse_Substrate_Transporter"/>
</dbReference>
<proteinExistence type="predicted"/>
<dbReference type="Pfam" id="PF00892">
    <property type="entry name" value="EamA"/>
    <property type="match status" value="2"/>
</dbReference>
<dbReference type="InterPro" id="IPR037185">
    <property type="entry name" value="EmrE-like"/>
</dbReference>
<protein>
    <submittedName>
        <fullName evidence="8">DMT family transporter</fullName>
    </submittedName>
</protein>
<feature type="transmembrane region" description="Helical" evidence="6">
    <location>
        <begin position="143"/>
        <end position="162"/>
    </location>
</feature>
<dbReference type="GO" id="GO:0005886">
    <property type="term" value="C:plasma membrane"/>
    <property type="evidence" value="ECO:0007669"/>
    <property type="project" value="UniProtKB-SubCell"/>
</dbReference>
<name>A0AAD1DUD3_CHRID</name>
<comment type="subcellular location">
    <subcellularLocation>
        <location evidence="1">Cell membrane</location>
        <topology evidence="1">Multi-pass membrane protein</topology>
    </subcellularLocation>
</comment>
<evidence type="ECO:0000313" key="8">
    <source>
        <dbReference type="EMBL" id="AZB17695.1"/>
    </source>
</evidence>
<dbReference type="PANTHER" id="PTHR42920">
    <property type="entry name" value="OS03G0707200 PROTEIN-RELATED"/>
    <property type="match status" value="1"/>
</dbReference>
<feature type="transmembrane region" description="Helical" evidence="6">
    <location>
        <begin position="95"/>
        <end position="112"/>
    </location>
</feature>
<dbReference type="Proteomes" id="UP000269015">
    <property type="component" value="Chromosome"/>
</dbReference>
<keyword evidence="3 6" id="KW-0812">Transmembrane</keyword>
<feature type="domain" description="EamA" evidence="7">
    <location>
        <begin position="7"/>
        <end position="136"/>
    </location>
</feature>
<dbReference type="SUPFAM" id="SSF103481">
    <property type="entry name" value="Multidrug resistance efflux transporter EmrE"/>
    <property type="match status" value="2"/>
</dbReference>
<feature type="transmembrane region" description="Helical" evidence="6">
    <location>
        <begin position="7"/>
        <end position="25"/>
    </location>
</feature>
<feature type="transmembrane region" description="Helical" evidence="6">
    <location>
        <begin position="174"/>
        <end position="194"/>
    </location>
</feature>
<reference evidence="8 9" key="1">
    <citation type="submission" date="2018-11" db="EMBL/GenBank/DDBJ databases">
        <title>Proposal to divide the Flavobacteriaceae and reorganize its genera based on Amino Acid Identity values calculated from whole genome sequences.</title>
        <authorList>
            <person name="Nicholson A.C."/>
            <person name="Gulvik C.A."/>
            <person name="Whitney A.M."/>
            <person name="Humrighouse B.W."/>
            <person name="Bell M."/>
            <person name="Holmes B."/>
            <person name="Steigerwalt A.G."/>
            <person name="Villarma A."/>
            <person name="Sheth M."/>
            <person name="Batra D."/>
            <person name="Pryor J."/>
            <person name="Bernardet J.-F."/>
            <person name="Hugo C."/>
            <person name="Kampfer P."/>
            <person name="Newman J."/>
            <person name="McQuiston J.R."/>
        </authorList>
    </citation>
    <scope>NUCLEOTIDE SEQUENCE [LARGE SCALE GENOMIC DNA]</scope>
    <source>
        <strain evidence="8 9">H5559</strain>
    </source>
</reference>
<dbReference type="AlphaFoldDB" id="A0AAD1DUD3"/>
<evidence type="ECO:0000256" key="5">
    <source>
        <dbReference type="ARBA" id="ARBA00023136"/>
    </source>
</evidence>
<evidence type="ECO:0000256" key="1">
    <source>
        <dbReference type="ARBA" id="ARBA00004651"/>
    </source>
</evidence>
<keyword evidence="5 6" id="KW-0472">Membrane</keyword>